<feature type="domain" description="MYND-type" evidence="8">
    <location>
        <begin position="643"/>
        <end position="702"/>
    </location>
</feature>
<evidence type="ECO:0000259" key="8">
    <source>
        <dbReference type="PROSITE" id="PS50865"/>
    </source>
</evidence>
<proteinExistence type="predicted"/>
<dbReference type="PANTHER" id="PTHR44019">
    <property type="entry name" value="WD REPEAT-CONTAINING PROTEIN 55"/>
    <property type="match status" value="1"/>
</dbReference>
<evidence type="ECO:0000256" key="4">
    <source>
        <dbReference type="ARBA" id="ARBA00022771"/>
    </source>
</evidence>
<dbReference type="InterPro" id="IPR036322">
    <property type="entry name" value="WD40_repeat_dom_sf"/>
</dbReference>
<dbReference type="Gene3D" id="6.10.140.2220">
    <property type="match status" value="1"/>
</dbReference>
<reference evidence="9" key="1">
    <citation type="journal article" date="2021" name="Proc. Natl. Acad. Sci. U.S.A.">
        <title>Three genomes in the algal genus Volvox reveal the fate of a haploid sex-determining region after a transition to homothallism.</title>
        <authorList>
            <person name="Yamamoto K."/>
            <person name="Hamaji T."/>
            <person name="Kawai-Toyooka H."/>
            <person name="Matsuzaki R."/>
            <person name="Takahashi F."/>
            <person name="Nishimura Y."/>
            <person name="Kawachi M."/>
            <person name="Noguchi H."/>
            <person name="Minakuchi Y."/>
            <person name="Umen J.G."/>
            <person name="Toyoda A."/>
            <person name="Nozaki H."/>
        </authorList>
    </citation>
    <scope>NUCLEOTIDE SEQUENCE</scope>
    <source>
        <strain evidence="9">NIES-3785</strain>
    </source>
</reference>
<evidence type="ECO:0000313" key="9">
    <source>
        <dbReference type="EMBL" id="GIL97816.1"/>
    </source>
</evidence>
<dbReference type="GO" id="GO:0008270">
    <property type="term" value="F:zinc ion binding"/>
    <property type="evidence" value="ECO:0007669"/>
    <property type="project" value="UniProtKB-KW"/>
</dbReference>
<keyword evidence="5" id="KW-0862">Zinc</keyword>
<dbReference type="EMBL" id="BNCQ01000005">
    <property type="protein sequence ID" value="GIL97816.1"/>
    <property type="molecule type" value="Genomic_DNA"/>
</dbReference>
<accession>A0A8J4D8P3</accession>
<dbReference type="InterPro" id="IPR001680">
    <property type="entry name" value="WD40_rpt"/>
</dbReference>
<keyword evidence="3" id="KW-0677">Repeat</keyword>
<feature type="region of interest" description="Disordered" evidence="7">
    <location>
        <begin position="184"/>
        <end position="206"/>
    </location>
</feature>
<dbReference type="PROSITE" id="PS50865">
    <property type="entry name" value="ZF_MYND_2"/>
    <property type="match status" value="1"/>
</dbReference>
<feature type="compositionally biased region" description="Low complexity" evidence="7">
    <location>
        <begin position="522"/>
        <end position="534"/>
    </location>
</feature>
<dbReference type="PANTHER" id="PTHR44019:SF8">
    <property type="entry name" value="POC1 CENTRIOLAR PROTEIN HOMOLOG"/>
    <property type="match status" value="1"/>
</dbReference>
<evidence type="ECO:0000256" key="2">
    <source>
        <dbReference type="ARBA" id="ARBA00022723"/>
    </source>
</evidence>
<dbReference type="SUPFAM" id="SSF50978">
    <property type="entry name" value="WD40 repeat-like"/>
    <property type="match status" value="1"/>
</dbReference>
<evidence type="ECO:0000256" key="7">
    <source>
        <dbReference type="SAM" id="MobiDB-lite"/>
    </source>
</evidence>
<dbReference type="InterPro" id="IPR002893">
    <property type="entry name" value="Znf_MYND"/>
</dbReference>
<dbReference type="AlphaFoldDB" id="A0A8J4D8P3"/>
<dbReference type="SUPFAM" id="SSF144232">
    <property type="entry name" value="HIT/MYND zinc finger-like"/>
    <property type="match status" value="1"/>
</dbReference>
<name>A0A8J4D8P3_9CHLO</name>
<organism evidence="9 10">
    <name type="scientific">Volvox reticuliferus</name>
    <dbReference type="NCBI Taxonomy" id="1737510"/>
    <lineage>
        <taxon>Eukaryota</taxon>
        <taxon>Viridiplantae</taxon>
        <taxon>Chlorophyta</taxon>
        <taxon>core chlorophytes</taxon>
        <taxon>Chlorophyceae</taxon>
        <taxon>CS clade</taxon>
        <taxon>Chlamydomonadales</taxon>
        <taxon>Volvocaceae</taxon>
        <taxon>Volvox</taxon>
    </lineage>
</organism>
<feature type="region of interest" description="Disordered" evidence="7">
    <location>
        <begin position="519"/>
        <end position="573"/>
    </location>
</feature>
<evidence type="ECO:0000313" key="10">
    <source>
        <dbReference type="Proteomes" id="UP000722791"/>
    </source>
</evidence>
<dbReference type="InterPro" id="IPR015943">
    <property type="entry name" value="WD40/YVTN_repeat-like_dom_sf"/>
</dbReference>
<dbReference type="Gene3D" id="2.130.10.10">
    <property type="entry name" value="YVTN repeat-like/Quinoprotein amine dehydrogenase"/>
    <property type="match status" value="2"/>
</dbReference>
<keyword evidence="2" id="KW-0479">Metal-binding</keyword>
<feature type="compositionally biased region" description="Gly residues" evidence="7">
    <location>
        <begin position="535"/>
        <end position="550"/>
    </location>
</feature>
<evidence type="ECO:0000256" key="5">
    <source>
        <dbReference type="ARBA" id="ARBA00022833"/>
    </source>
</evidence>
<gene>
    <name evidence="9" type="ORF">Vretimale_3363</name>
</gene>
<evidence type="ECO:0000256" key="1">
    <source>
        <dbReference type="ARBA" id="ARBA00022574"/>
    </source>
</evidence>
<dbReference type="InterPro" id="IPR050505">
    <property type="entry name" value="WDR55/POC1"/>
</dbReference>
<dbReference type="Pfam" id="PF01753">
    <property type="entry name" value="zf-MYND"/>
    <property type="match status" value="1"/>
</dbReference>
<dbReference type="SMART" id="SM00320">
    <property type="entry name" value="WD40"/>
    <property type="match status" value="3"/>
</dbReference>
<dbReference type="Proteomes" id="UP000722791">
    <property type="component" value="Unassembled WGS sequence"/>
</dbReference>
<comment type="caution">
    <text evidence="9">The sequence shown here is derived from an EMBL/GenBank/DDBJ whole genome shotgun (WGS) entry which is preliminary data.</text>
</comment>
<keyword evidence="1" id="KW-0853">WD repeat</keyword>
<feature type="region of interest" description="Disordered" evidence="7">
    <location>
        <begin position="720"/>
        <end position="747"/>
    </location>
</feature>
<feature type="non-terminal residue" evidence="9">
    <location>
        <position position="875"/>
    </location>
</feature>
<evidence type="ECO:0000256" key="6">
    <source>
        <dbReference type="PROSITE-ProRule" id="PRU00134"/>
    </source>
</evidence>
<keyword evidence="4 6" id="KW-0863">Zinc-finger</keyword>
<evidence type="ECO:0000256" key="3">
    <source>
        <dbReference type="ARBA" id="ARBA00022737"/>
    </source>
</evidence>
<dbReference type="Pfam" id="PF00400">
    <property type="entry name" value="WD40"/>
    <property type="match status" value="1"/>
</dbReference>
<protein>
    <recommendedName>
        <fullName evidence="8">MYND-type domain-containing protein</fullName>
    </recommendedName>
</protein>
<feature type="compositionally biased region" description="Low complexity" evidence="7">
    <location>
        <begin position="731"/>
        <end position="744"/>
    </location>
</feature>
<feature type="compositionally biased region" description="Low complexity" evidence="7">
    <location>
        <begin position="551"/>
        <end position="564"/>
    </location>
</feature>
<sequence>TSYMIITFLKGPMETFFPDESYLRYWLCNASVSHIACSVSWPPIIAAIGYAPCVRAWAPTSRDEPEFKPVLQLLEVDGERFVAVTVKGDLLVAADASTSGRISIWDTATWTRQQTLTAEAPVTSLDASRTYIAAGTAAGYVRVWKRQSANDPTFTQFFAPDLQLDCLPVYCVKLGPLRHGGGGAGGGGGSGGGGAGGGAGGSGGDGGGGADAVMVVHTRGNGRVSAWRLSDAKIIGTLGRSGPPDSPEALLSANVLHACLAKDVLLTCSWLPGKDPLLQWIHPVQRAGGEVPGISQHLAGVARPLCCDYDGSVIVLGCEDGMVWVWGLLQGQAQGPAQLQQQQQQQVVSHWRGYHCGAVGAVACLPHRSQIASAGADSCVKLWAMAGTLLSVTRLGWQPTALGINELALIVGGAAGQIQIIVLLTEEHAAASRPTEADQLEAQTPPLAEARAVAEGSVIQYAYWFDARSAKAAAAAASGGGDGGGGGAAPGVLWGLASEHPDAFSAFVPPRRQVTMSELQRSPMGQTGGSSSSGNAGGAAGGQGGFGPGTGAADEASGAGSSSSSGGGAAGGCDGKASSFNMQAALKGAQRRAADQAAAQAAEEEAKRAQLRAMGEGPGVARSRGAVQLESATAATMGRKCANPSCLQREGLLALQQRHHHHQPPGGAAAAGFKRCGACKSVFYCSAHCQSTHWRDGHKKECPQLAEAWRRQQEQEQAQEQCLREEEEEQQQQQQQEQQRQQQADWGKAHLAEPGAGFTAGVAVAADIGGGHNGDGGLQSCGTGYGSGKVSALACEAAADGGCNSGLHDAARACSAAATGTAGAVTFTPQVDVPSPSPVADAGAVAAAPSPPLLLRGADGFGAGCSAVDCLNELD</sequence>